<proteinExistence type="predicted"/>
<dbReference type="AlphaFoldDB" id="A0A0Q3KHA8"/>
<name>A0A0Q3KHA8_BRADI</name>
<sequence>MYFFYFLISRCTVKLKPNTYHVSTTPFSLEIMKVIWTDKITNKKLVMTIVEISDDHLLFLTFPINTLDLLSFTYVY</sequence>
<dbReference type="EMBL" id="CM000881">
    <property type="protein sequence ID" value="KQK10529.1"/>
    <property type="molecule type" value="Genomic_DNA"/>
</dbReference>
<evidence type="ECO:0000313" key="2">
    <source>
        <dbReference type="EnsemblPlants" id="KQK10529"/>
    </source>
</evidence>
<protein>
    <submittedName>
        <fullName evidence="1 2">Uncharacterized protein</fullName>
    </submittedName>
</protein>
<evidence type="ECO:0000313" key="3">
    <source>
        <dbReference type="Proteomes" id="UP000008810"/>
    </source>
</evidence>
<reference evidence="1" key="2">
    <citation type="submission" date="2017-06" db="EMBL/GenBank/DDBJ databases">
        <title>WGS assembly of Brachypodium distachyon.</title>
        <authorList>
            <consortium name="The International Brachypodium Initiative"/>
            <person name="Lucas S."/>
            <person name="Harmon-Smith M."/>
            <person name="Lail K."/>
            <person name="Tice H."/>
            <person name="Grimwood J."/>
            <person name="Bruce D."/>
            <person name="Barry K."/>
            <person name="Shu S."/>
            <person name="Lindquist E."/>
            <person name="Wang M."/>
            <person name="Pitluck S."/>
            <person name="Vogel J.P."/>
            <person name="Garvin D.F."/>
            <person name="Mockler T.C."/>
            <person name="Schmutz J."/>
            <person name="Rokhsar D."/>
            <person name="Bevan M.W."/>
        </authorList>
    </citation>
    <scope>NUCLEOTIDE SEQUENCE</scope>
    <source>
        <strain evidence="1">Bd21</strain>
    </source>
</reference>
<accession>A0A0Q3KHA8</accession>
<dbReference type="Proteomes" id="UP000008810">
    <property type="component" value="Chromosome 2"/>
</dbReference>
<dbReference type="Gramene" id="KQK10529">
    <property type="protein sequence ID" value="KQK10529"/>
    <property type="gene ID" value="BRADI_2g54711v3"/>
</dbReference>
<reference evidence="1 2" key="1">
    <citation type="journal article" date="2010" name="Nature">
        <title>Genome sequencing and analysis of the model grass Brachypodium distachyon.</title>
        <authorList>
            <consortium name="International Brachypodium Initiative"/>
        </authorList>
    </citation>
    <scope>NUCLEOTIDE SEQUENCE [LARGE SCALE GENOMIC DNA]</scope>
    <source>
        <strain evidence="1 2">Bd21</strain>
    </source>
</reference>
<dbReference type="InParanoid" id="A0A0Q3KHA8"/>
<organism evidence="1">
    <name type="scientific">Brachypodium distachyon</name>
    <name type="common">Purple false brome</name>
    <name type="synonym">Trachynia distachya</name>
    <dbReference type="NCBI Taxonomy" id="15368"/>
    <lineage>
        <taxon>Eukaryota</taxon>
        <taxon>Viridiplantae</taxon>
        <taxon>Streptophyta</taxon>
        <taxon>Embryophyta</taxon>
        <taxon>Tracheophyta</taxon>
        <taxon>Spermatophyta</taxon>
        <taxon>Magnoliopsida</taxon>
        <taxon>Liliopsida</taxon>
        <taxon>Poales</taxon>
        <taxon>Poaceae</taxon>
        <taxon>BOP clade</taxon>
        <taxon>Pooideae</taxon>
        <taxon>Stipodae</taxon>
        <taxon>Brachypodieae</taxon>
        <taxon>Brachypodium</taxon>
    </lineage>
</organism>
<gene>
    <name evidence="1" type="ORF">BRADI_2g54711v3</name>
</gene>
<evidence type="ECO:0000313" key="1">
    <source>
        <dbReference type="EMBL" id="KQK10529.1"/>
    </source>
</evidence>
<dbReference type="OrthoDB" id="1413014at2759"/>
<dbReference type="EnsemblPlants" id="KQK10529">
    <property type="protein sequence ID" value="KQK10529"/>
    <property type="gene ID" value="BRADI_2g54711v3"/>
</dbReference>
<keyword evidence="3" id="KW-1185">Reference proteome</keyword>
<reference evidence="2" key="3">
    <citation type="submission" date="2018-08" db="UniProtKB">
        <authorList>
            <consortium name="EnsemblPlants"/>
        </authorList>
    </citation>
    <scope>IDENTIFICATION</scope>
    <source>
        <strain evidence="2">cv. Bd21</strain>
    </source>
</reference>